<name>A0A1D8GM63_9FIRM</name>
<evidence type="ECO:0000313" key="3">
    <source>
        <dbReference type="EMBL" id="AOT72005.1"/>
    </source>
</evidence>
<gene>
    <name evidence="3" type="ORF">Gferi_22155</name>
</gene>
<dbReference type="Pfam" id="PF07833">
    <property type="entry name" value="Cu_amine_oxidN1"/>
    <property type="match status" value="1"/>
</dbReference>
<reference evidence="3 4" key="1">
    <citation type="submission" date="2016-09" db="EMBL/GenBank/DDBJ databases">
        <title>Genomic analysis reveals versatility of anaerobic energy metabolism of Geosporobacter ferrireducens IRF9 of phylum Firmicutes.</title>
        <authorList>
            <person name="Kim S.-J."/>
        </authorList>
    </citation>
    <scope>NUCLEOTIDE SEQUENCE [LARGE SCALE GENOMIC DNA]</scope>
    <source>
        <strain evidence="3 4">IRF9</strain>
    </source>
</reference>
<dbReference type="KEGG" id="gfe:Gferi_22155"/>
<dbReference type="RefSeq" id="WP_069980320.1">
    <property type="nucleotide sequence ID" value="NZ_CP017269.1"/>
</dbReference>
<proteinExistence type="predicted"/>
<evidence type="ECO:0000256" key="1">
    <source>
        <dbReference type="SAM" id="MobiDB-lite"/>
    </source>
</evidence>
<keyword evidence="4" id="KW-1185">Reference proteome</keyword>
<dbReference type="Gene3D" id="3.30.457.10">
    <property type="entry name" value="Copper amine oxidase-like, N-terminal domain"/>
    <property type="match status" value="1"/>
</dbReference>
<dbReference type="InterPro" id="IPR036582">
    <property type="entry name" value="Mao_N_sf"/>
</dbReference>
<organism evidence="3 4">
    <name type="scientific">Geosporobacter ferrireducens</name>
    <dbReference type="NCBI Taxonomy" id="1424294"/>
    <lineage>
        <taxon>Bacteria</taxon>
        <taxon>Bacillati</taxon>
        <taxon>Bacillota</taxon>
        <taxon>Clostridia</taxon>
        <taxon>Peptostreptococcales</taxon>
        <taxon>Thermotaleaceae</taxon>
        <taxon>Geosporobacter</taxon>
    </lineage>
</organism>
<accession>A0A1D8GM63</accession>
<dbReference type="EMBL" id="CP017269">
    <property type="protein sequence ID" value="AOT72005.1"/>
    <property type="molecule type" value="Genomic_DNA"/>
</dbReference>
<evidence type="ECO:0000313" key="4">
    <source>
        <dbReference type="Proteomes" id="UP000095743"/>
    </source>
</evidence>
<sequence>MFGKKLISFFMVSLLSLMGFIMPVDAYDKINVKVDNISLVFEDQDPIIIDGRTLVPMRKIFETLGVTIDWDGTTSTVTAVKEDIKIVIKIGDDTAKVNGKDIILDVPAQILNGRTMVPLRFVSEAMGAEVSWEGSTRTVVISTGQDSGKMSVPPEGANTRTPEQQREGLKNKIQSFVDNGTITQEQAEKIFDAFSGPSGIMLTPNALNALVEQGVITQEQAEAVMKAVKIGGR</sequence>
<dbReference type="SUPFAM" id="SSF55383">
    <property type="entry name" value="Copper amine oxidase, domain N"/>
    <property type="match status" value="1"/>
</dbReference>
<dbReference type="AlphaFoldDB" id="A0A1D8GM63"/>
<feature type="region of interest" description="Disordered" evidence="1">
    <location>
        <begin position="144"/>
        <end position="166"/>
    </location>
</feature>
<dbReference type="STRING" id="1424294.Gferi_22155"/>
<dbReference type="Proteomes" id="UP000095743">
    <property type="component" value="Chromosome"/>
</dbReference>
<feature type="domain" description="Copper amine oxidase-like N-terminal" evidence="2">
    <location>
        <begin position="34"/>
        <end position="141"/>
    </location>
</feature>
<dbReference type="InterPro" id="IPR012854">
    <property type="entry name" value="Cu_amine_oxidase-like_N"/>
</dbReference>
<evidence type="ECO:0000259" key="2">
    <source>
        <dbReference type="Pfam" id="PF07833"/>
    </source>
</evidence>
<protein>
    <recommendedName>
        <fullName evidence="2">Copper amine oxidase-like N-terminal domain-containing protein</fullName>
    </recommendedName>
</protein>